<dbReference type="EMBL" id="KN830286">
    <property type="protein sequence ID" value="KIK72927.1"/>
    <property type="molecule type" value="Genomic_DNA"/>
</dbReference>
<evidence type="ECO:0000313" key="2">
    <source>
        <dbReference type="Proteomes" id="UP000054538"/>
    </source>
</evidence>
<dbReference type="STRING" id="930991.A0A0D0BMX8"/>
<protein>
    <submittedName>
        <fullName evidence="1">Uncharacterized protein</fullName>
    </submittedName>
</protein>
<organism evidence="1 2">
    <name type="scientific">Paxillus rubicundulus Ve08.2h10</name>
    <dbReference type="NCBI Taxonomy" id="930991"/>
    <lineage>
        <taxon>Eukaryota</taxon>
        <taxon>Fungi</taxon>
        <taxon>Dikarya</taxon>
        <taxon>Basidiomycota</taxon>
        <taxon>Agaricomycotina</taxon>
        <taxon>Agaricomycetes</taxon>
        <taxon>Agaricomycetidae</taxon>
        <taxon>Boletales</taxon>
        <taxon>Paxilineae</taxon>
        <taxon>Paxillaceae</taxon>
        <taxon>Paxillus</taxon>
    </lineage>
</organism>
<sequence>MKPGVLERRRSQANLSFTFGSDTCPVNPMELTTPVTITDNGKQYTRHMNAECPPGPIHHPFTWPELKRCLHSFNHGNSTKSGGDPKNDSIQLLSRTDRDQDYQDFAGSRKQSLKSYPALTDLTKLKCDGTTSDGGHVWALSHSRVCQRVAAYVRVVSQVLHLYNIPQPFLIRASREGLILRS</sequence>
<keyword evidence="2" id="KW-1185">Reference proteome</keyword>
<gene>
    <name evidence="1" type="ORF">PAXRUDRAFT_621332</name>
</gene>
<dbReference type="AlphaFoldDB" id="A0A0D0BMX8"/>
<proteinExistence type="predicted"/>
<dbReference type="Proteomes" id="UP000054538">
    <property type="component" value="Unassembled WGS sequence"/>
</dbReference>
<accession>A0A0D0BMX8</accession>
<dbReference type="InParanoid" id="A0A0D0BMX8"/>
<reference evidence="1 2" key="1">
    <citation type="submission" date="2014-04" db="EMBL/GenBank/DDBJ databases">
        <authorList>
            <consortium name="DOE Joint Genome Institute"/>
            <person name="Kuo A."/>
            <person name="Kohler A."/>
            <person name="Jargeat P."/>
            <person name="Nagy L.G."/>
            <person name="Floudas D."/>
            <person name="Copeland A."/>
            <person name="Barry K.W."/>
            <person name="Cichocki N."/>
            <person name="Veneault-Fourrey C."/>
            <person name="LaButti K."/>
            <person name="Lindquist E.A."/>
            <person name="Lipzen A."/>
            <person name="Lundell T."/>
            <person name="Morin E."/>
            <person name="Murat C."/>
            <person name="Sun H."/>
            <person name="Tunlid A."/>
            <person name="Henrissat B."/>
            <person name="Grigoriev I.V."/>
            <person name="Hibbett D.S."/>
            <person name="Martin F."/>
            <person name="Nordberg H.P."/>
            <person name="Cantor M.N."/>
            <person name="Hua S.X."/>
        </authorList>
    </citation>
    <scope>NUCLEOTIDE SEQUENCE [LARGE SCALE GENOMIC DNA]</scope>
    <source>
        <strain evidence="1 2">Ve08.2h10</strain>
    </source>
</reference>
<dbReference type="OrthoDB" id="771136at2759"/>
<evidence type="ECO:0000313" key="1">
    <source>
        <dbReference type="EMBL" id="KIK72927.1"/>
    </source>
</evidence>
<reference evidence="2" key="2">
    <citation type="submission" date="2015-01" db="EMBL/GenBank/DDBJ databases">
        <title>Evolutionary Origins and Diversification of the Mycorrhizal Mutualists.</title>
        <authorList>
            <consortium name="DOE Joint Genome Institute"/>
            <consortium name="Mycorrhizal Genomics Consortium"/>
            <person name="Kohler A."/>
            <person name="Kuo A."/>
            <person name="Nagy L.G."/>
            <person name="Floudas D."/>
            <person name="Copeland A."/>
            <person name="Barry K.W."/>
            <person name="Cichocki N."/>
            <person name="Veneault-Fourrey C."/>
            <person name="LaButti K."/>
            <person name="Lindquist E.A."/>
            <person name="Lipzen A."/>
            <person name="Lundell T."/>
            <person name="Morin E."/>
            <person name="Murat C."/>
            <person name="Riley R."/>
            <person name="Ohm R."/>
            <person name="Sun H."/>
            <person name="Tunlid A."/>
            <person name="Henrissat B."/>
            <person name="Grigoriev I.V."/>
            <person name="Hibbett D.S."/>
            <person name="Martin F."/>
        </authorList>
    </citation>
    <scope>NUCLEOTIDE SEQUENCE [LARGE SCALE GENOMIC DNA]</scope>
    <source>
        <strain evidence="2">Ve08.2h10</strain>
    </source>
</reference>
<dbReference type="HOGENOM" id="CLU_1482463_0_0_1"/>
<name>A0A0D0BMX8_9AGAM</name>